<dbReference type="EMBL" id="BARU01025114">
    <property type="protein sequence ID" value="GAH57126.1"/>
    <property type="molecule type" value="Genomic_DNA"/>
</dbReference>
<dbReference type="InterPro" id="IPR010982">
    <property type="entry name" value="Lambda_DNA-bd_dom_sf"/>
</dbReference>
<name>X1GGU3_9ZZZZ</name>
<sequence>MKGNFCPNCEEYTETTFGVENEVYNVRGKPTEIEAEVTICQKCGEKIFDEERDSRNLEKAYSQYREKHNLLSPDKIRTIREKYGLSQRALSRLLGWGEITIHRYENGAIQDNAHNNTLRSIKDPQNMQDLFEANRSKLPSYIAARLEKRIADFLQEDKEQAFQVSFERLVSHQHMDLTSGFKEYDLEKFKNMILYLVKRLDGVLKVKLNKLLWYCDYLHFKETSVSITGTQYIRLPLGPVPDNYERIIG</sequence>
<dbReference type="InterPro" id="IPR032758">
    <property type="entry name" value="MqsA/HigA-2"/>
</dbReference>
<proteinExistence type="predicted"/>
<feature type="non-terminal residue" evidence="2">
    <location>
        <position position="249"/>
    </location>
</feature>
<dbReference type="PROSITE" id="PS50943">
    <property type="entry name" value="HTH_CROC1"/>
    <property type="match status" value="1"/>
</dbReference>
<protein>
    <recommendedName>
        <fullName evidence="1">HTH cro/C1-type domain-containing protein</fullName>
    </recommendedName>
</protein>
<dbReference type="Gene3D" id="1.10.260.40">
    <property type="entry name" value="lambda repressor-like DNA-binding domains"/>
    <property type="match status" value="1"/>
</dbReference>
<accession>X1GGU3</accession>
<dbReference type="Gene3D" id="3.10.20.860">
    <property type="match status" value="1"/>
</dbReference>
<dbReference type="CDD" id="cd00093">
    <property type="entry name" value="HTH_XRE"/>
    <property type="match status" value="1"/>
</dbReference>
<organism evidence="2">
    <name type="scientific">marine sediment metagenome</name>
    <dbReference type="NCBI Taxonomy" id="412755"/>
    <lineage>
        <taxon>unclassified sequences</taxon>
        <taxon>metagenomes</taxon>
        <taxon>ecological metagenomes</taxon>
    </lineage>
</organism>
<dbReference type="NCBIfam" id="TIGR03831">
    <property type="entry name" value="YgiT_finger"/>
    <property type="match status" value="1"/>
</dbReference>
<dbReference type="GO" id="GO:0003677">
    <property type="term" value="F:DNA binding"/>
    <property type="evidence" value="ECO:0007669"/>
    <property type="project" value="InterPro"/>
</dbReference>
<dbReference type="NCBIfam" id="TIGR03830">
    <property type="entry name" value="CxxCG_CxxCG_HTH"/>
    <property type="match status" value="1"/>
</dbReference>
<dbReference type="Pfam" id="PF13274">
    <property type="entry name" value="SocA_Panacea"/>
    <property type="match status" value="1"/>
</dbReference>
<evidence type="ECO:0000259" key="1">
    <source>
        <dbReference type="PROSITE" id="PS50943"/>
    </source>
</evidence>
<feature type="domain" description="HTH cro/C1-type" evidence="1">
    <location>
        <begin position="76"/>
        <end position="107"/>
    </location>
</feature>
<dbReference type="Pfam" id="PF15731">
    <property type="entry name" value="MqsA_antitoxin"/>
    <property type="match status" value="1"/>
</dbReference>
<dbReference type="AlphaFoldDB" id="X1GGU3"/>
<comment type="caution">
    <text evidence="2">The sequence shown here is derived from an EMBL/GenBank/DDBJ whole genome shotgun (WGS) entry which is preliminary data.</text>
</comment>
<dbReference type="InterPro" id="IPR025272">
    <property type="entry name" value="SocA_Panacea"/>
</dbReference>
<dbReference type="InterPro" id="IPR001387">
    <property type="entry name" value="Cro/C1-type_HTH"/>
</dbReference>
<evidence type="ECO:0000313" key="2">
    <source>
        <dbReference type="EMBL" id="GAH57126.1"/>
    </source>
</evidence>
<reference evidence="2" key="1">
    <citation type="journal article" date="2014" name="Front. Microbiol.">
        <title>High frequency of phylogenetically diverse reductive dehalogenase-homologous genes in deep subseafloor sedimentary metagenomes.</title>
        <authorList>
            <person name="Kawai M."/>
            <person name="Futagami T."/>
            <person name="Toyoda A."/>
            <person name="Takaki Y."/>
            <person name="Nishi S."/>
            <person name="Hori S."/>
            <person name="Arai W."/>
            <person name="Tsubouchi T."/>
            <person name="Morono Y."/>
            <person name="Uchiyama I."/>
            <person name="Ito T."/>
            <person name="Fujiyama A."/>
            <person name="Inagaki F."/>
            <person name="Takami H."/>
        </authorList>
    </citation>
    <scope>NUCLEOTIDE SEQUENCE</scope>
    <source>
        <strain evidence="2">Expedition CK06-06</strain>
    </source>
</reference>
<dbReference type="InterPro" id="IPR022453">
    <property type="entry name" value="Znf_MqsA-type"/>
</dbReference>
<gene>
    <name evidence="2" type="ORF">S03H2_40498</name>
</gene>
<dbReference type="SUPFAM" id="SSF47413">
    <property type="entry name" value="lambda repressor-like DNA-binding domains"/>
    <property type="match status" value="1"/>
</dbReference>
<dbReference type="InterPro" id="IPR022452">
    <property type="entry name" value="MqsA"/>
</dbReference>